<evidence type="ECO:0000313" key="3">
    <source>
        <dbReference type="EnsemblMetazoa" id="Aqu2.1.24707_001"/>
    </source>
</evidence>
<protein>
    <recommendedName>
        <fullName evidence="2">DUF6589 domain-containing protein</fullName>
    </recommendedName>
</protein>
<dbReference type="Pfam" id="PF20231">
    <property type="entry name" value="DUF6589"/>
    <property type="match status" value="1"/>
</dbReference>
<sequence length="312" mass="34244">MIELRLVSTLFFKKEASHARATSASTSVHLLSTSSVTPTATHATTTCTSTPTSSVQPLSSPVTHRARHDTATTTSRPILSVQPLVTTTSTPTSSHATAGTSTISMSDLCHTFHNNNNTQSTPKSSVAGTEEAIHTLYTGEMNDDNNESSDSEDDNENDENQNEYDDDDDDDVDKINTDDSESDESDALEAMFSDLVVKHITHRRTSEMSFKSSIVPLGILAKDENKSKEMTDILKHLHQYVPQSEYSQTHVVSSKILKVAKAKMHRILLGGDQLSQAHARTAIKVKSNSESPSSRLERFVLTVEDWHTKLTL</sequence>
<feature type="compositionally biased region" description="Acidic residues" evidence="1">
    <location>
        <begin position="141"/>
        <end position="187"/>
    </location>
</feature>
<evidence type="ECO:0000259" key="2">
    <source>
        <dbReference type="Pfam" id="PF20231"/>
    </source>
</evidence>
<dbReference type="InParanoid" id="A0A1X7U9S5"/>
<reference evidence="3" key="1">
    <citation type="submission" date="2017-05" db="UniProtKB">
        <authorList>
            <consortium name="EnsemblMetazoa"/>
        </authorList>
    </citation>
    <scope>IDENTIFICATION</scope>
</reference>
<dbReference type="InterPro" id="IPR046496">
    <property type="entry name" value="DUF6589"/>
</dbReference>
<feature type="compositionally biased region" description="Low complexity" evidence="1">
    <location>
        <begin position="35"/>
        <end position="55"/>
    </location>
</feature>
<feature type="domain" description="DUF6589" evidence="2">
    <location>
        <begin position="211"/>
        <end position="311"/>
    </location>
</feature>
<dbReference type="AlphaFoldDB" id="A0A1X7U9S5"/>
<name>A0A1X7U9S5_AMPQE</name>
<feature type="compositionally biased region" description="Low complexity" evidence="1">
    <location>
        <begin position="86"/>
        <end position="99"/>
    </location>
</feature>
<feature type="region of interest" description="Disordered" evidence="1">
    <location>
        <begin position="138"/>
        <end position="187"/>
    </location>
</feature>
<organism evidence="3">
    <name type="scientific">Amphimedon queenslandica</name>
    <name type="common">Sponge</name>
    <dbReference type="NCBI Taxonomy" id="400682"/>
    <lineage>
        <taxon>Eukaryota</taxon>
        <taxon>Metazoa</taxon>
        <taxon>Porifera</taxon>
        <taxon>Demospongiae</taxon>
        <taxon>Heteroscleromorpha</taxon>
        <taxon>Haplosclerida</taxon>
        <taxon>Niphatidae</taxon>
        <taxon>Amphimedon</taxon>
    </lineage>
</organism>
<accession>A0A1X7U9S5</accession>
<proteinExistence type="predicted"/>
<dbReference type="EnsemblMetazoa" id="Aqu2.1.24707_001">
    <property type="protein sequence ID" value="Aqu2.1.24707_001"/>
    <property type="gene ID" value="Aqu2.1.24707"/>
</dbReference>
<evidence type="ECO:0000256" key="1">
    <source>
        <dbReference type="SAM" id="MobiDB-lite"/>
    </source>
</evidence>
<dbReference type="STRING" id="400682.A0A1X7U9S5"/>
<feature type="region of interest" description="Disordered" evidence="1">
    <location>
        <begin position="35"/>
        <end position="99"/>
    </location>
</feature>